<feature type="region of interest" description="Disordered" evidence="1">
    <location>
        <begin position="33"/>
        <end position="74"/>
    </location>
</feature>
<dbReference type="EMBL" id="JAEQNA010000001">
    <property type="protein sequence ID" value="MBL0419631.1"/>
    <property type="molecule type" value="Genomic_DNA"/>
</dbReference>
<proteinExistence type="predicted"/>
<dbReference type="Proteomes" id="UP000613011">
    <property type="component" value="Unassembled WGS sequence"/>
</dbReference>
<evidence type="ECO:0000256" key="1">
    <source>
        <dbReference type="SAM" id="MobiDB-lite"/>
    </source>
</evidence>
<reference evidence="2" key="1">
    <citation type="submission" date="2021-01" db="EMBL/GenBank/DDBJ databases">
        <title>Ramlibacter sp. strain AW1 16S ribosomal RNA gene Genome sequencing and assembly.</title>
        <authorList>
            <person name="Kang M."/>
        </authorList>
    </citation>
    <scope>NUCLEOTIDE SEQUENCE</scope>
    <source>
        <strain evidence="2">AW1</strain>
    </source>
</reference>
<evidence type="ECO:0008006" key="4">
    <source>
        <dbReference type="Google" id="ProtNLM"/>
    </source>
</evidence>
<name>A0A937D6B3_9BURK</name>
<sequence length="169" mass="18868">MPKPTFDLVYYVWSETLIGQIGKESFRIHAVTGGGRGRTKGKEERSMDSFSPYRATDKSEDVRGGALPPGRWRIEKPSEYKGKMRKPVAKLTPKGNQLTDFAMRDYTDAPFLIHGRGEEGSDGCLVIEPDERQRLLNAVEEAGGAILFVTLDTRPGDMIQKTPTFHHTA</sequence>
<dbReference type="AlphaFoldDB" id="A0A937D6B3"/>
<dbReference type="RefSeq" id="WP_201682645.1">
    <property type="nucleotide sequence ID" value="NZ_JAEQNA010000001.1"/>
</dbReference>
<organism evidence="2 3">
    <name type="scientific">Ramlibacter aurantiacus</name>
    <dbReference type="NCBI Taxonomy" id="2801330"/>
    <lineage>
        <taxon>Bacteria</taxon>
        <taxon>Pseudomonadati</taxon>
        <taxon>Pseudomonadota</taxon>
        <taxon>Betaproteobacteria</taxon>
        <taxon>Burkholderiales</taxon>
        <taxon>Comamonadaceae</taxon>
        <taxon>Ramlibacter</taxon>
    </lineage>
</organism>
<evidence type="ECO:0000313" key="2">
    <source>
        <dbReference type="EMBL" id="MBL0419631.1"/>
    </source>
</evidence>
<keyword evidence="3" id="KW-1185">Reference proteome</keyword>
<protein>
    <recommendedName>
        <fullName evidence="4">DUF2778 domain-containing protein</fullName>
    </recommendedName>
</protein>
<gene>
    <name evidence="2" type="ORF">JI739_04635</name>
</gene>
<comment type="caution">
    <text evidence="2">The sequence shown here is derived from an EMBL/GenBank/DDBJ whole genome shotgun (WGS) entry which is preliminary data.</text>
</comment>
<accession>A0A937D6B3</accession>
<evidence type="ECO:0000313" key="3">
    <source>
        <dbReference type="Proteomes" id="UP000613011"/>
    </source>
</evidence>